<comment type="catalytic activity">
    <reaction evidence="11 12">
        <text>ATP + H2O = ADP + phosphate + H(+)</text>
        <dbReference type="Rhea" id="RHEA:13065"/>
        <dbReference type="ChEBI" id="CHEBI:15377"/>
        <dbReference type="ChEBI" id="CHEBI:15378"/>
        <dbReference type="ChEBI" id="CHEBI:30616"/>
        <dbReference type="ChEBI" id="CHEBI:43474"/>
        <dbReference type="ChEBI" id="CHEBI:456216"/>
        <dbReference type="EC" id="5.6.2.4"/>
    </reaction>
</comment>
<evidence type="ECO:0000259" key="14">
    <source>
        <dbReference type="PROSITE" id="PS51194"/>
    </source>
</evidence>
<dbReference type="GO" id="GO:0003677">
    <property type="term" value="F:DNA binding"/>
    <property type="evidence" value="ECO:0007669"/>
    <property type="project" value="UniProtKB-UniRule"/>
</dbReference>
<comment type="subunit">
    <text evidence="12">Component of the replication restart primosome.</text>
</comment>
<comment type="caution">
    <text evidence="15">The sequence shown here is derived from an EMBL/GenBank/DDBJ whole genome shotgun (WGS) entry which is preliminary data.</text>
</comment>
<dbReference type="GO" id="GO:0006302">
    <property type="term" value="P:double-strand break repair"/>
    <property type="evidence" value="ECO:0007669"/>
    <property type="project" value="InterPro"/>
</dbReference>
<accession>A0A829R3Y5</accession>
<evidence type="ECO:0000313" key="16">
    <source>
        <dbReference type="Proteomes" id="UP000019251"/>
    </source>
</evidence>
<evidence type="ECO:0000256" key="12">
    <source>
        <dbReference type="HAMAP-Rule" id="MF_00983"/>
    </source>
</evidence>
<dbReference type="HAMAP" id="MF_00983">
    <property type="entry name" value="PriA"/>
    <property type="match status" value="1"/>
</dbReference>
<evidence type="ECO:0000256" key="10">
    <source>
        <dbReference type="ARBA" id="ARBA00023235"/>
    </source>
</evidence>
<keyword evidence="7 12" id="KW-0862">Zinc</keyword>
<evidence type="ECO:0000256" key="1">
    <source>
        <dbReference type="ARBA" id="ARBA00022515"/>
    </source>
</evidence>
<feature type="domain" description="Helicase ATP-binding" evidence="13">
    <location>
        <begin position="277"/>
        <end position="443"/>
    </location>
</feature>
<feature type="binding site" evidence="12">
    <location>
        <position position="535"/>
    </location>
    <ligand>
        <name>Zn(2+)</name>
        <dbReference type="ChEBI" id="CHEBI:29105"/>
        <label>2</label>
    </ligand>
</feature>
<dbReference type="Pfam" id="PF17764">
    <property type="entry name" value="PriA_3primeBD"/>
    <property type="match status" value="1"/>
</dbReference>
<evidence type="ECO:0000313" key="15">
    <source>
        <dbReference type="EMBL" id="EUJ27020.1"/>
    </source>
</evidence>
<dbReference type="GO" id="GO:0016787">
    <property type="term" value="F:hydrolase activity"/>
    <property type="evidence" value="ECO:0007669"/>
    <property type="project" value="UniProtKB-KW"/>
</dbReference>
<evidence type="ECO:0000256" key="9">
    <source>
        <dbReference type="ARBA" id="ARBA00023125"/>
    </source>
</evidence>
<feature type="binding site" evidence="12">
    <location>
        <position position="517"/>
    </location>
    <ligand>
        <name>Zn(2+)</name>
        <dbReference type="ChEBI" id="CHEBI:29105"/>
        <label>2</label>
    </ligand>
</feature>
<evidence type="ECO:0000256" key="7">
    <source>
        <dbReference type="ARBA" id="ARBA00022833"/>
    </source>
</evidence>
<comment type="function">
    <text evidence="12">Initiates the restart of stalled replication forks, which reloads the replicative helicase on sites other than the origin of replication. Recognizes and binds to abandoned replication forks and remodels them to uncover a helicase loading site. Promotes assembly of the primosome at these replication forks.</text>
</comment>
<dbReference type="Gene3D" id="3.40.50.300">
    <property type="entry name" value="P-loop containing nucleotide triphosphate hydrolases"/>
    <property type="match status" value="2"/>
</dbReference>
<dbReference type="GO" id="GO:0043138">
    <property type="term" value="F:3'-5' DNA helicase activity"/>
    <property type="evidence" value="ECO:0007669"/>
    <property type="project" value="UniProtKB-EC"/>
</dbReference>
<dbReference type="Pfam" id="PF00271">
    <property type="entry name" value="Helicase_C"/>
    <property type="match status" value="1"/>
</dbReference>
<proteinExistence type="inferred from homology"/>
<dbReference type="PANTHER" id="PTHR30580:SF0">
    <property type="entry name" value="PRIMOSOMAL PROTEIN N"/>
    <property type="match status" value="1"/>
</dbReference>
<evidence type="ECO:0000256" key="2">
    <source>
        <dbReference type="ARBA" id="ARBA00022705"/>
    </source>
</evidence>
<dbReference type="CDD" id="cd17929">
    <property type="entry name" value="DEXHc_priA"/>
    <property type="match status" value="1"/>
</dbReference>
<dbReference type="PANTHER" id="PTHR30580">
    <property type="entry name" value="PRIMOSOMAL PROTEIN N"/>
    <property type="match status" value="1"/>
</dbReference>
<dbReference type="FunFam" id="3.40.50.300:FF:000489">
    <property type="entry name" value="Primosome assembly protein PriA"/>
    <property type="match status" value="1"/>
</dbReference>
<dbReference type="InterPro" id="IPR041222">
    <property type="entry name" value="PriA_3primeBD"/>
</dbReference>
<dbReference type="InterPro" id="IPR005259">
    <property type="entry name" value="PriA"/>
</dbReference>
<dbReference type="InterPro" id="IPR040498">
    <property type="entry name" value="PriA_CRR"/>
</dbReference>
<comment type="catalytic activity">
    <reaction evidence="12">
        <text>Couples ATP hydrolysis with the unwinding of duplex DNA by translocating in the 3'-5' direction.</text>
        <dbReference type="EC" id="5.6.2.4"/>
    </reaction>
</comment>
<dbReference type="NCBIfam" id="NF004066">
    <property type="entry name" value="PRK05580.1-3"/>
    <property type="match status" value="1"/>
</dbReference>
<dbReference type="InterPro" id="IPR041236">
    <property type="entry name" value="PriA_C"/>
</dbReference>
<dbReference type="InterPro" id="IPR011545">
    <property type="entry name" value="DEAD/DEAH_box_helicase_dom"/>
</dbReference>
<dbReference type="GO" id="GO:0006310">
    <property type="term" value="P:DNA recombination"/>
    <property type="evidence" value="ECO:0007669"/>
    <property type="project" value="InterPro"/>
</dbReference>
<dbReference type="EMBL" id="AODG01000013">
    <property type="protein sequence ID" value="EUJ27020.1"/>
    <property type="molecule type" value="Genomic_DNA"/>
</dbReference>
<evidence type="ECO:0000256" key="5">
    <source>
        <dbReference type="ARBA" id="ARBA00022801"/>
    </source>
</evidence>
<dbReference type="EC" id="5.6.2.4" evidence="12"/>
<dbReference type="InterPro" id="IPR014001">
    <property type="entry name" value="Helicase_ATP-bd"/>
</dbReference>
<dbReference type="CDD" id="cd18804">
    <property type="entry name" value="SF2_C_priA"/>
    <property type="match status" value="1"/>
</dbReference>
<feature type="binding site" evidence="12">
    <location>
        <position position="548"/>
    </location>
    <ligand>
        <name>Zn(2+)</name>
        <dbReference type="ChEBI" id="CHEBI:29105"/>
        <label>1</label>
    </ligand>
</feature>
<keyword evidence="2 12" id="KW-0235">DNA replication</keyword>
<dbReference type="Proteomes" id="UP000019251">
    <property type="component" value="Unassembled WGS sequence"/>
</dbReference>
<keyword evidence="8 12" id="KW-0067">ATP-binding</keyword>
<dbReference type="SMART" id="SM00490">
    <property type="entry name" value="HELICc"/>
    <property type="match status" value="1"/>
</dbReference>
<dbReference type="GO" id="GO:0006269">
    <property type="term" value="P:DNA replication, synthesis of primer"/>
    <property type="evidence" value="ECO:0007669"/>
    <property type="project" value="UniProtKB-KW"/>
</dbReference>
<dbReference type="AlphaFoldDB" id="A0A829R3Y5"/>
<dbReference type="GO" id="GO:1990077">
    <property type="term" value="C:primosome complex"/>
    <property type="evidence" value="ECO:0007669"/>
    <property type="project" value="UniProtKB-UniRule"/>
</dbReference>
<feature type="binding site" evidence="12">
    <location>
        <position position="532"/>
    </location>
    <ligand>
        <name>Zn(2+)</name>
        <dbReference type="ChEBI" id="CHEBI:29105"/>
        <label>2</label>
    </ligand>
</feature>
<reference evidence="15 16" key="1">
    <citation type="submission" date="2012-12" db="EMBL/GenBank/DDBJ databases">
        <title>Novel taxa of Listeriaceae from agricultural environments in the United States.</title>
        <authorList>
            <person name="den Bakker H.C."/>
            <person name="Allred A."/>
            <person name="Warchocki S."/>
            <person name="Wright E.M."/>
            <person name="Burrell A."/>
            <person name="Nightingale K.K."/>
            <person name="Kephart D."/>
            <person name="Wiedmann M."/>
        </authorList>
    </citation>
    <scope>NUCLEOTIDE SEQUENCE [LARGE SCALE GENOMIC DNA]</scope>
    <source>
        <strain evidence="15 16">FSL F6-1183</strain>
    </source>
</reference>
<keyword evidence="1 12" id="KW-0639">Primosome</keyword>
<keyword evidence="6 12" id="KW-0347">Helicase</keyword>
<dbReference type="PROSITE" id="PS51192">
    <property type="entry name" value="HELICASE_ATP_BIND_1"/>
    <property type="match status" value="1"/>
</dbReference>
<feature type="binding site" evidence="12">
    <location>
        <position position="514"/>
    </location>
    <ligand>
        <name>Zn(2+)</name>
        <dbReference type="ChEBI" id="CHEBI:29105"/>
        <label>2</label>
    </ligand>
</feature>
<keyword evidence="4 12" id="KW-0547">Nucleotide-binding</keyword>
<evidence type="ECO:0000256" key="3">
    <source>
        <dbReference type="ARBA" id="ARBA00022723"/>
    </source>
</evidence>
<evidence type="ECO:0000256" key="6">
    <source>
        <dbReference type="ARBA" id="ARBA00022806"/>
    </source>
</evidence>
<dbReference type="Pfam" id="PF18319">
    <property type="entry name" value="Zn_ribbon_PriA"/>
    <property type="match status" value="1"/>
</dbReference>
<dbReference type="FunFam" id="3.40.1440.60:FF:000001">
    <property type="entry name" value="Primosomal protein N"/>
    <property type="match status" value="1"/>
</dbReference>
<evidence type="ECO:0000256" key="8">
    <source>
        <dbReference type="ARBA" id="ARBA00022840"/>
    </source>
</evidence>
<dbReference type="SMART" id="SM00487">
    <property type="entry name" value="DEXDc"/>
    <property type="match status" value="1"/>
</dbReference>
<feature type="binding site" evidence="12">
    <location>
        <position position="505"/>
    </location>
    <ligand>
        <name>Zn(2+)</name>
        <dbReference type="ChEBI" id="CHEBI:29105"/>
        <label>1</label>
    </ligand>
</feature>
<dbReference type="GO" id="GO:0008270">
    <property type="term" value="F:zinc ion binding"/>
    <property type="evidence" value="ECO:0007669"/>
    <property type="project" value="UniProtKB-UniRule"/>
</dbReference>
<dbReference type="NCBIfam" id="TIGR00595">
    <property type="entry name" value="priA"/>
    <property type="match status" value="1"/>
</dbReference>
<keyword evidence="9 12" id="KW-0238">DNA-binding</keyword>
<dbReference type="Gene3D" id="3.40.1440.60">
    <property type="entry name" value="PriA, 3(prime) DNA-binding domain"/>
    <property type="match status" value="1"/>
</dbReference>
<organism evidence="15 16">
    <name type="scientific">Listeria grayi FSL F6-1183</name>
    <dbReference type="NCBI Taxonomy" id="1265827"/>
    <lineage>
        <taxon>Bacteria</taxon>
        <taxon>Bacillati</taxon>
        <taxon>Bacillota</taxon>
        <taxon>Bacilli</taxon>
        <taxon>Bacillales</taxon>
        <taxon>Listeriaceae</taxon>
        <taxon>Listeria</taxon>
    </lineage>
</organism>
<dbReference type="GO" id="GO:0005524">
    <property type="term" value="F:ATP binding"/>
    <property type="evidence" value="ECO:0007669"/>
    <property type="project" value="UniProtKB-UniRule"/>
</dbReference>
<dbReference type="PROSITE" id="PS51194">
    <property type="entry name" value="HELICASE_CTER"/>
    <property type="match status" value="1"/>
</dbReference>
<protein>
    <recommendedName>
        <fullName evidence="12">Replication restart protein PriA</fullName>
    </recommendedName>
    <alternativeName>
        <fullName evidence="12">ATP-dependent DNA helicase PriA</fullName>
        <ecNumber evidence="12">5.6.2.4</ecNumber>
    </alternativeName>
    <alternativeName>
        <fullName evidence="12">DNA 3'-5' helicase PriA</fullName>
    </alternativeName>
</protein>
<dbReference type="GO" id="GO:0006270">
    <property type="term" value="P:DNA replication initiation"/>
    <property type="evidence" value="ECO:0007669"/>
    <property type="project" value="TreeGrafter"/>
</dbReference>
<feature type="domain" description="Helicase C-terminal" evidence="14">
    <location>
        <begin position="540"/>
        <end position="697"/>
    </location>
</feature>
<dbReference type="Pfam" id="PF18074">
    <property type="entry name" value="PriA_C"/>
    <property type="match status" value="1"/>
</dbReference>
<gene>
    <name evidence="12" type="primary">priA</name>
    <name evidence="15" type="ORF">LMUR_10977</name>
</gene>
<evidence type="ECO:0000259" key="13">
    <source>
        <dbReference type="PROSITE" id="PS51192"/>
    </source>
</evidence>
<comment type="similarity">
    <text evidence="12">Belongs to the helicase family. PriA subfamily.</text>
</comment>
<name>A0A829R3Y5_LISGR</name>
<dbReference type="InterPro" id="IPR027417">
    <property type="entry name" value="P-loop_NTPase"/>
</dbReference>
<dbReference type="InterPro" id="IPR001650">
    <property type="entry name" value="Helicase_C-like"/>
</dbReference>
<feature type="binding site" evidence="12">
    <location>
        <position position="508"/>
    </location>
    <ligand>
        <name>Zn(2+)</name>
        <dbReference type="ChEBI" id="CHEBI:29105"/>
        <label>1</label>
    </ligand>
</feature>
<evidence type="ECO:0000256" key="11">
    <source>
        <dbReference type="ARBA" id="ARBA00048988"/>
    </source>
</evidence>
<comment type="cofactor">
    <cofactor evidence="12">
        <name>Zn(2+)</name>
        <dbReference type="ChEBI" id="CHEBI:29105"/>
    </cofactor>
    <text evidence="12">Binds 2 zinc ions per subunit.</text>
</comment>
<keyword evidence="10 12" id="KW-0413">Isomerase</keyword>
<sequence length="815" mass="93301">MIPIAKVIVDVPALQVDRPFDYMIPEALLEVMRPGMRVSVPFGNRQVQGFVVEIAETEPNPKLKTIERTMDILPVLNTELMELGDYLAEDTLAFRVTAYQAMLPAAMRAKYEKYFVIRDESDEMLWQLFDGLETLDFKQAEVNNLLPKLKKPLQDGSVEIVYQVKNKVTKKTARYVVTNLSIQQLADQIEQLPKQAKAQARLLAYLQVNPEPVRVKYLKDEKIATDATIRKAAEQGFIQIEDRQINRDPYQGREFQASKPLVLLPAQKEACERIIEASQNSRSETFLLHGVTGSGKTEVYLQSIEATLAEGKEAIVLVPEIALTPQMVERFKARFGGEVAVLHSALSAGEKYDEWRKIERREAKVVVGARSAIFAPFENLGLIIMDEEHESSYKQEENPRYHARDVAIWRAKRHGCPVVLGSATPSLESFARAKKGRYQMLELEARVNQQALPSVEVIDMREELRSGNRTMFSTALLEKIKDRLAKKEQIVLMLNRRGYASFVMCRDCGYVAECPNCDISLTYHQASNQLKCHYCGHEERMPQHCPSCESPHIRYFGTGTQKVEENLNKLIPEAKIIRMDVDTTRTKGAHEKLLTKFKEKQADILLGTQMIAKGLDFPSITLVGVLNADTMLNLPDFRASERTFQLLTQVSGRAGRSHLTGEVIVQTYNPESYSIEFAKEHDYHGFYEHEMRIRKLGGYPPFYYLTLINVSGENERQVIQVIQEISQFLRSKLSDQSIVLGPVPSTITRIKNKYRYQSIIKYKSEPELKKRFKRNYSALPKRTSKRACYRDRCPTLYYDVRSVRTNDKNYFYGNS</sequence>
<dbReference type="InterPro" id="IPR042115">
    <property type="entry name" value="PriA_3primeBD_sf"/>
</dbReference>
<dbReference type="Pfam" id="PF00270">
    <property type="entry name" value="DEAD"/>
    <property type="match status" value="1"/>
</dbReference>
<feature type="binding site" evidence="12">
    <location>
        <position position="545"/>
    </location>
    <ligand>
        <name>Zn(2+)</name>
        <dbReference type="ChEBI" id="CHEBI:29105"/>
        <label>1</label>
    </ligand>
</feature>
<evidence type="ECO:0000256" key="4">
    <source>
        <dbReference type="ARBA" id="ARBA00022741"/>
    </source>
</evidence>
<dbReference type="SUPFAM" id="SSF52540">
    <property type="entry name" value="P-loop containing nucleoside triphosphate hydrolases"/>
    <property type="match status" value="2"/>
</dbReference>
<keyword evidence="3 12" id="KW-0479">Metal-binding</keyword>
<keyword evidence="5 12" id="KW-0378">Hydrolase</keyword>